<evidence type="ECO:0008006" key="3">
    <source>
        <dbReference type="Google" id="ProtNLM"/>
    </source>
</evidence>
<evidence type="ECO:0000313" key="2">
    <source>
        <dbReference type="Proteomes" id="UP001565368"/>
    </source>
</evidence>
<dbReference type="Proteomes" id="UP001565368">
    <property type="component" value="Unassembled WGS sequence"/>
</dbReference>
<gene>
    <name evidence="1" type="ORF">Q8F55_000040</name>
</gene>
<organism evidence="1 2">
    <name type="scientific">Vanrija albida</name>
    <dbReference type="NCBI Taxonomy" id="181172"/>
    <lineage>
        <taxon>Eukaryota</taxon>
        <taxon>Fungi</taxon>
        <taxon>Dikarya</taxon>
        <taxon>Basidiomycota</taxon>
        <taxon>Agaricomycotina</taxon>
        <taxon>Tremellomycetes</taxon>
        <taxon>Trichosporonales</taxon>
        <taxon>Trichosporonaceae</taxon>
        <taxon>Vanrija</taxon>
    </lineage>
</organism>
<dbReference type="EMBL" id="JBBXJM010000001">
    <property type="protein sequence ID" value="KAL1412296.1"/>
    <property type="molecule type" value="Genomic_DNA"/>
</dbReference>
<evidence type="ECO:0000313" key="1">
    <source>
        <dbReference type="EMBL" id="KAL1412296.1"/>
    </source>
</evidence>
<dbReference type="GeneID" id="95981083"/>
<dbReference type="RefSeq" id="XP_069212240.1">
    <property type="nucleotide sequence ID" value="XM_069348696.1"/>
</dbReference>
<comment type="caution">
    <text evidence="1">The sequence shown here is derived from an EMBL/GenBank/DDBJ whole genome shotgun (WGS) entry which is preliminary data.</text>
</comment>
<accession>A0ABR3QC55</accession>
<proteinExistence type="predicted"/>
<protein>
    <recommendedName>
        <fullName evidence="3">F-box domain-containing protein</fullName>
    </recommendedName>
</protein>
<name>A0ABR3QC55_9TREE</name>
<keyword evidence="2" id="KW-1185">Reference proteome</keyword>
<sequence length="276" mass="31303">MPVTIDHSAYPDIVDRILHHADTRTQLAFSATCRAQRKRVQHAAVQLQHRRLLLTSPHLSQSDPPLDPRLVTVADLGEKVLTIASREGVTPAQRLRLWRFQQLHTVRRAPLSTPPAFDAIEKLLLSDAHTVVDYINIDSLPPWHYRGFNLESCTGRHILHIRWRDDKPTPARRLDYHFVGQTVATEYVVVLWSQCSSSGASSGEVRGGISRLLEMIYDPIKADSLIVVTPTKDFLGSGLVISHTPIIYKTHQEWVLELGEDEGIVGQWKEWRTELP</sequence>
<reference evidence="1 2" key="1">
    <citation type="submission" date="2023-08" db="EMBL/GenBank/DDBJ databases">
        <title>Annotated Genome Sequence of Vanrija albida AlHP1.</title>
        <authorList>
            <person name="Herzog R."/>
        </authorList>
    </citation>
    <scope>NUCLEOTIDE SEQUENCE [LARGE SCALE GENOMIC DNA]</scope>
    <source>
        <strain evidence="1 2">AlHP1</strain>
    </source>
</reference>